<gene>
    <name evidence="2" type="ORF">SAMN04488694_1853</name>
    <name evidence="1" type="ORF">SAMN05192552_11101</name>
</gene>
<protein>
    <submittedName>
        <fullName evidence="1">Uncharacterized protein</fullName>
    </submittedName>
</protein>
<dbReference type="Proteomes" id="UP000324021">
    <property type="component" value="Unassembled WGS sequence"/>
</dbReference>
<dbReference type="EMBL" id="FOIC01000085">
    <property type="protein sequence ID" value="SEU15684.1"/>
    <property type="molecule type" value="Genomic_DNA"/>
</dbReference>
<sequence>MLFSPYFWPVWCASEWGLYYQSSGYFDNWYEGDSMRIPLKYLEREVCHGVPKVDL</sequence>
<proteinExistence type="predicted"/>
<organism evidence="1 4">
    <name type="scientific">Natrinema hispanicum</name>
    <dbReference type="NCBI Taxonomy" id="392421"/>
    <lineage>
        <taxon>Archaea</taxon>
        <taxon>Methanobacteriati</taxon>
        <taxon>Methanobacteriota</taxon>
        <taxon>Stenosarchaea group</taxon>
        <taxon>Halobacteria</taxon>
        <taxon>Halobacteriales</taxon>
        <taxon>Natrialbaceae</taxon>
        <taxon>Natrinema</taxon>
    </lineage>
</organism>
<evidence type="ECO:0000313" key="3">
    <source>
        <dbReference type="Proteomes" id="UP000199320"/>
    </source>
</evidence>
<dbReference type="EMBL" id="FMZP01000110">
    <property type="protein sequence ID" value="SDE03526.1"/>
    <property type="molecule type" value="Genomic_DNA"/>
</dbReference>
<accession>A0A1G6ZPN3</accession>
<evidence type="ECO:0000313" key="4">
    <source>
        <dbReference type="Proteomes" id="UP000324021"/>
    </source>
</evidence>
<keyword evidence="3" id="KW-1185">Reference proteome</keyword>
<dbReference type="Proteomes" id="UP000199320">
    <property type="component" value="Unassembled WGS sequence"/>
</dbReference>
<evidence type="ECO:0000313" key="2">
    <source>
        <dbReference type="EMBL" id="SEU15684.1"/>
    </source>
</evidence>
<dbReference type="AlphaFoldDB" id="A0A1G6ZPN3"/>
<name>A0A1G6ZPN3_9EURY</name>
<evidence type="ECO:0000313" key="1">
    <source>
        <dbReference type="EMBL" id="SDE03526.1"/>
    </source>
</evidence>
<reference evidence="2" key="2">
    <citation type="submission" date="2016-10" db="EMBL/GenBank/DDBJ databases">
        <authorList>
            <person name="de Groot N.N."/>
        </authorList>
    </citation>
    <scope>NUCLEOTIDE SEQUENCE [LARGE SCALE GENOMIC DNA]</scope>
    <source>
        <strain evidence="2">CDM_6</strain>
    </source>
</reference>
<reference evidence="3 4" key="1">
    <citation type="submission" date="2016-10" db="EMBL/GenBank/DDBJ databases">
        <authorList>
            <person name="Varghese N."/>
            <person name="Submissions S."/>
        </authorList>
    </citation>
    <scope>NUCLEOTIDE SEQUENCE [LARGE SCALE GENOMIC DNA]</scope>
    <source>
        <strain evidence="1 4">CDM_1</strain>
        <strain evidence="3">CDM_6</strain>
    </source>
</reference>